<dbReference type="AlphaFoldDB" id="A0A8I2ZCF4"/>
<feature type="chain" id="PRO_5034122518" evidence="1">
    <location>
        <begin position="26"/>
        <end position="439"/>
    </location>
</feature>
<evidence type="ECO:0000256" key="1">
    <source>
        <dbReference type="SAM" id="SignalP"/>
    </source>
</evidence>
<organism evidence="3 4">
    <name type="scientific">Verticillium longisporum</name>
    <name type="common">Verticillium dahliae var. longisporum</name>
    <dbReference type="NCBI Taxonomy" id="100787"/>
    <lineage>
        <taxon>Eukaryota</taxon>
        <taxon>Fungi</taxon>
        <taxon>Dikarya</taxon>
        <taxon>Ascomycota</taxon>
        <taxon>Pezizomycotina</taxon>
        <taxon>Sordariomycetes</taxon>
        <taxon>Hypocreomycetidae</taxon>
        <taxon>Glomerellales</taxon>
        <taxon>Plectosphaerellaceae</taxon>
        <taxon>Verticillium</taxon>
    </lineage>
</organism>
<name>A0A8I2ZCF4_VERLO</name>
<accession>A0A8I2ZCF4</accession>
<protein>
    <submittedName>
        <fullName evidence="3">SET domain-containing protein 5 like</fullName>
    </submittedName>
</protein>
<feature type="domain" description="SET" evidence="2">
    <location>
        <begin position="144"/>
        <end position="299"/>
    </location>
</feature>
<proteinExistence type="predicted"/>
<dbReference type="CDD" id="cd20071">
    <property type="entry name" value="SET_SMYD"/>
    <property type="match status" value="1"/>
</dbReference>
<dbReference type="OrthoDB" id="438641at2759"/>
<dbReference type="InterPro" id="IPR053185">
    <property type="entry name" value="SET_domain_protein"/>
</dbReference>
<dbReference type="Proteomes" id="UP000689129">
    <property type="component" value="Unassembled WGS sequence"/>
</dbReference>
<gene>
    <name evidence="3" type="ORF">HYQ45_013054</name>
</gene>
<dbReference type="PANTHER" id="PTHR47332">
    <property type="entry name" value="SET DOMAIN-CONTAINING PROTEIN 5"/>
    <property type="match status" value="1"/>
</dbReference>
<dbReference type="InterPro" id="IPR001214">
    <property type="entry name" value="SET_dom"/>
</dbReference>
<dbReference type="PANTHER" id="PTHR47332:SF6">
    <property type="entry name" value="SET DOMAIN-CONTAINING PROTEIN"/>
    <property type="match status" value="1"/>
</dbReference>
<feature type="signal peptide" evidence="1">
    <location>
        <begin position="1"/>
        <end position="25"/>
    </location>
</feature>
<evidence type="ECO:0000259" key="2">
    <source>
        <dbReference type="PROSITE" id="PS50280"/>
    </source>
</evidence>
<reference evidence="3" key="1">
    <citation type="journal article" date="2021" name="Mol. Plant Pathol.">
        <title>A 20-kb lineage-specific genomic region tames virulence in pathogenic amphidiploid Verticillium longisporum.</title>
        <authorList>
            <person name="Harting R."/>
            <person name="Starke J."/>
            <person name="Kusch H."/>
            <person name="Poggeler S."/>
            <person name="Maurus I."/>
            <person name="Schluter R."/>
            <person name="Landesfeind M."/>
            <person name="Bulla I."/>
            <person name="Nowrousian M."/>
            <person name="de Jonge R."/>
            <person name="Stahlhut G."/>
            <person name="Hoff K.J."/>
            <person name="Asshauer K.P."/>
            <person name="Thurmer A."/>
            <person name="Stanke M."/>
            <person name="Daniel R."/>
            <person name="Morgenstern B."/>
            <person name="Thomma B.P.H.J."/>
            <person name="Kronstad J.W."/>
            <person name="Braus-Stromeyer S.A."/>
            <person name="Braus G.H."/>
        </authorList>
    </citation>
    <scope>NUCLEOTIDE SEQUENCE</scope>
    <source>
        <strain evidence="3">Vl32</strain>
    </source>
</reference>
<dbReference type="EMBL" id="JAEMWZ010000311">
    <property type="protein sequence ID" value="KAG7125613.1"/>
    <property type="molecule type" value="Genomic_DNA"/>
</dbReference>
<comment type="caution">
    <text evidence="3">The sequence shown here is derived from an EMBL/GenBank/DDBJ whole genome shotgun (WGS) entry which is preliminary data.</text>
</comment>
<evidence type="ECO:0000313" key="4">
    <source>
        <dbReference type="Proteomes" id="UP000689129"/>
    </source>
</evidence>
<dbReference type="SMART" id="SM00317">
    <property type="entry name" value="SET"/>
    <property type="match status" value="1"/>
</dbReference>
<keyword evidence="1" id="KW-0732">Signal</keyword>
<dbReference type="Pfam" id="PF00856">
    <property type="entry name" value="SET"/>
    <property type="match status" value="1"/>
</dbReference>
<dbReference type="PROSITE" id="PS50280">
    <property type="entry name" value="SET"/>
    <property type="match status" value="1"/>
</dbReference>
<sequence>MSPAMTKKAQAVLALLAASAVGVDAHTHANTTVTDSLPRRCDANPAGPLVPDPRDWTCRAPIDHLPRAAALAVRNPWTHPPHCASSSLHDRYASLYCAFTKDDFQGAGGLVAFTSAKVAAEAHRSLEDRDPRWLRFPSRDAPLSSLSGSSSNKPRYALVDVGAKGLGLVAQEPIKKGDVLAREGPVMLKMVERPKEMDKGEAQAAQERAFLQLAKAEQLEILDLARNAGGHPIDDIVRTNSFEVKFQGVAHFALFKDISRINHACKPNAVTRWSQTKLQMEVIAYHDIKAGEEITISYAPMHLLSDDRRDMIISSWGFECKCPVCTDEGEMYLSDMHRRQLDRIMEELAMPEVRTPALVSELVSEMEDMIDDEALDSQRGDLYGVVSRVWSEVGDYAKALRYAERGMGLHEYYRGIDDSSTWQAKRFVDFLKMKIGGRI</sequence>
<evidence type="ECO:0000313" key="3">
    <source>
        <dbReference type="EMBL" id="KAG7125613.1"/>
    </source>
</evidence>